<protein>
    <submittedName>
        <fullName evidence="1">Uncharacterized protein</fullName>
    </submittedName>
</protein>
<dbReference type="EMBL" id="MKGI01000005">
    <property type="protein sequence ID" value="OEL12459.1"/>
    <property type="molecule type" value="Genomic_DNA"/>
</dbReference>
<accession>A0A1E5UHW1</accession>
<reference evidence="1 2" key="1">
    <citation type="submission" date="2016-09" db="EMBL/GenBank/DDBJ databases">
        <authorList>
            <person name="Capua I."/>
            <person name="De Benedictis P."/>
            <person name="Joannis T."/>
            <person name="Lombin L.H."/>
            <person name="Cattoli G."/>
        </authorList>
    </citation>
    <scope>NUCLEOTIDE SEQUENCE [LARGE SCALE GENOMIC DNA]</scope>
    <source>
        <strain evidence="1 2">NRS-1</strain>
    </source>
</reference>
<gene>
    <name evidence="1" type="ORF">BHF72_1214</name>
</gene>
<name>A0A1E5UHW1_9FLAO</name>
<keyword evidence="2" id="KW-1185">Reference proteome</keyword>
<proteinExistence type="predicted"/>
<evidence type="ECO:0000313" key="2">
    <source>
        <dbReference type="Proteomes" id="UP000095601"/>
    </source>
</evidence>
<evidence type="ECO:0000313" key="1">
    <source>
        <dbReference type="EMBL" id="OEL12459.1"/>
    </source>
</evidence>
<dbReference type="Proteomes" id="UP000095601">
    <property type="component" value="Unassembled WGS sequence"/>
</dbReference>
<comment type="caution">
    <text evidence="1">The sequence shown here is derived from an EMBL/GenBank/DDBJ whole genome shotgun (WGS) entry which is preliminary data.</text>
</comment>
<dbReference type="OrthoDB" id="1255441at2"/>
<organism evidence="1 2">
    <name type="scientific">Cloacibacterium normanense</name>
    <dbReference type="NCBI Taxonomy" id="237258"/>
    <lineage>
        <taxon>Bacteria</taxon>
        <taxon>Pseudomonadati</taxon>
        <taxon>Bacteroidota</taxon>
        <taxon>Flavobacteriia</taxon>
        <taxon>Flavobacteriales</taxon>
        <taxon>Weeksellaceae</taxon>
    </lineage>
</organism>
<sequence>MTTHHTEDRLQHYEFDQYTVTTNFATFEDAVNYANEHQGELVEVGFTDGSDNPTPNDSAKLVESKKPFKVELPDHPNYRVLYSDAEGFQEMADQILFDMKKAENDMLPEDILSDQNIAPGDRIIITDESGVNTVTTRERIKFLMRGNVYELAVKTNHT</sequence>
<dbReference type="KEGG" id="cnr:EB819_06685"/>
<dbReference type="RefSeq" id="WP_069796769.1">
    <property type="nucleotide sequence ID" value="NZ_CP034157.1"/>
</dbReference>
<dbReference type="AlphaFoldDB" id="A0A1E5UHW1"/>